<name>A0A5N5T801_9CRUS</name>
<evidence type="ECO:0000313" key="2">
    <source>
        <dbReference type="Proteomes" id="UP000326759"/>
    </source>
</evidence>
<reference evidence="1 2" key="1">
    <citation type="journal article" date="2019" name="PLoS Biol.">
        <title>Sex chromosomes control vertical transmission of feminizing Wolbachia symbionts in an isopod.</title>
        <authorList>
            <person name="Becking T."/>
            <person name="Chebbi M.A."/>
            <person name="Giraud I."/>
            <person name="Moumen B."/>
            <person name="Laverre T."/>
            <person name="Caubet Y."/>
            <person name="Peccoud J."/>
            <person name="Gilbert C."/>
            <person name="Cordaux R."/>
        </authorList>
    </citation>
    <scope>NUCLEOTIDE SEQUENCE [LARGE SCALE GENOMIC DNA]</scope>
    <source>
        <strain evidence="1">ANa2</strain>
        <tissue evidence="1">Whole body excluding digestive tract and cuticle</tissue>
    </source>
</reference>
<accession>A0A5N5T801</accession>
<dbReference type="EMBL" id="SEYY01011349">
    <property type="protein sequence ID" value="KAB7501195.1"/>
    <property type="molecule type" value="Genomic_DNA"/>
</dbReference>
<dbReference type="InterPro" id="IPR043504">
    <property type="entry name" value="Peptidase_S1_PA_chymotrypsin"/>
</dbReference>
<dbReference type="InterPro" id="IPR009003">
    <property type="entry name" value="Peptidase_S1_PA"/>
</dbReference>
<dbReference type="OrthoDB" id="5565075at2759"/>
<evidence type="ECO:0000313" key="1">
    <source>
        <dbReference type="EMBL" id="KAB7501195.1"/>
    </source>
</evidence>
<gene>
    <name evidence="1" type="ORF">Anas_11564</name>
</gene>
<keyword evidence="2" id="KW-1185">Reference proteome</keyword>
<organism evidence="1 2">
    <name type="scientific">Armadillidium nasatum</name>
    <dbReference type="NCBI Taxonomy" id="96803"/>
    <lineage>
        <taxon>Eukaryota</taxon>
        <taxon>Metazoa</taxon>
        <taxon>Ecdysozoa</taxon>
        <taxon>Arthropoda</taxon>
        <taxon>Crustacea</taxon>
        <taxon>Multicrustacea</taxon>
        <taxon>Malacostraca</taxon>
        <taxon>Eumalacostraca</taxon>
        <taxon>Peracarida</taxon>
        <taxon>Isopoda</taxon>
        <taxon>Oniscidea</taxon>
        <taxon>Crinocheta</taxon>
        <taxon>Armadillidiidae</taxon>
        <taxon>Armadillidium</taxon>
    </lineage>
</organism>
<dbReference type="AlphaFoldDB" id="A0A5N5T801"/>
<dbReference type="Proteomes" id="UP000326759">
    <property type="component" value="Unassembled WGS sequence"/>
</dbReference>
<comment type="caution">
    <text evidence="1">The sequence shown here is derived from an EMBL/GenBank/DDBJ whole genome shotgun (WGS) entry which is preliminary data.</text>
</comment>
<dbReference type="SUPFAM" id="SSF50494">
    <property type="entry name" value="Trypsin-like serine proteases"/>
    <property type="match status" value="1"/>
</dbReference>
<sequence>MKSALEVYGPTVTEDTICTDTLPNNQGTCTFIIFKINIINGRIKFLNGKTYSRGITSFVSSEGCEAGLPDGFVRTSHFLDWISEKTGIAIDP</sequence>
<evidence type="ECO:0008006" key="3">
    <source>
        <dbReference type="Google" id="ProtNLM"/>
    </source>
</evidence>
<dbReference type="Gene3D" id="2.40.10.10">
    <property type="entry name" value="Trypsin-like serine proteases"/>
    <property type="match status" value="1"/>
</dbReference>
<proteinExistence type="predicted"/>
<protein>
    <recommendedName>
        <fullName evidence="3">Peptidase S1 domain-containing protein</fullName>
    </recommendedName>
</protein>